<accession>A0ABM9RTW8</accession>
<organism evidence="1 2">
    <name type="scientific">Paraclostridium sordellii</name>
    <name type="common">Clostridium sordellii</name>
    <dbReference type="NCBI Taxonomy" id="1505"/>
    <lineage>
        <taxon>Bacteria</taxon>
        <taxon>Bacillati</taxon>
        <taxon>Bacillota</taxon>
        <taxon>Clostridia</taxon>
        <taxon>Peptostreptococcales</taxon>
        <taxon>Peptostreptococcaceae</taxon>
        <taxon>Paraclostridium</taxon>
    </lineage>
</organism>
<geneLocation type="plasmid" evidence="1 2">
    <name>pCS1</name>
</geneLocation>
<keyword evidence="1" id="KW-0614">Plasmid</keyword>
<dbReference type="EMBL" id="LN679999">
    <property type="protein sequence ID" value="CEJ75517.1"/>
    <property type="molecule type" value="Genomic_DNA"/>
</dbReference>
<dbReference type="RefSeq" id="WP_021121672.1">
    <property type="nucleotide sequence ID" value="NZ_CDNJ01000026.1"/>
</dbReference>
<gene>
    <name evidence="1" type="ORF">ATCC9714PCS11_00581</name>
</gene>
<dbReference type="InterPro" id="IPR037208">
    <property type="entry name" value="Spo0E-like_sf"/>
</dbReference>
<dbReference type="Gene3D" id="4.10.280.10">
    <property type="entry name" value="Helix-loop-helix DNA-binding domain"/>
    <property type="match status" value="1"/>
</dbReference>
<sequence>MKRKEEIKFLKIQLDLICEKQGLFSKEVIDLSQKLDLLIAIEQRENLNKLLLKV</sequence>
<dbReference type="GeneID" id="97539243"/>
<keyword evidence="2" id="KW-1185">Reference proteome</keyword>
<dbReference type="InterPro" id="IPR018540">
    <property type="entry name" value="Spo0E-like"/>
</dbReference>
<reference evidence="1 2" key="1">
    <citation type="submission" date="2014-11" db="EMBL/GenBank/DDBJ databases">
        <authorList>
            <person name="Aslett M.A."/>
            <person name="De Silva N."/>
        </authorList>
    </citation>
    <scope>NUCLEOTIDE SEQUENCE [LARGE SCALE GENOMIC DNA]</scope>
    <source>
        <strain evidence="1 2">ATCC9714</strain>
        <plasmid evidence="1 2">pCS1</plasmid>
    </source>
</reference>
<evidence type="ECO:0000313" key="1">
    <source>
        <dbReference type="EMBL" id="CEJ75517.1"/>
    </source>
</evidence>
<protein>
    <submittedName>
        <fullName evidence="1">Sporulation stage 0, spo0e-like regulatory phosphatase</fullName>
    </submittedName>
</protein>
<proteinExistence type="predicted"/>
<dbReference type="Proteomes" id="UP000032811">
    <property type="component" value="Plasmid pCS1"/>
</dbReference>
<dbReference type="InterPro" id="IPR036638">
    <property type="entry name" value="HLH_DNA-bd_sf"/>
</dbReference>
<dbReference type="SUPFAM" id="SSF140500">
    <property type="entry name" value="BAS1536-like"/>
    <property type="match status" value="1"/>
</dbReference>
<dbReference type="Pfam" id="PF09388">
    <property type="entry name" value="SpoOE-like"/>
    <property type="match status" value="1"/>
</dbReference>
<evidence type="ECO:0000313" key="2">
    <source>
        <dbReference type="Proteomes" id="UP000032811"/>
    </source>
</evidence>
<name>A0ABM9RTW8_PARSO</name>